<dbReference type="Proteomes" id="UP000321577">
    <property type="component" value="Unassembled WGS sequence"/>
</dbReference>
<evidence type="ECO:0000313" key="2">
    <source>
        <dbReference type="Proteomes" id="UP000321577"/>
    </source>
</evidence>
<proteinExistence type="predicted"/>
<organism evidence="1 2">
    <name type="scientific">Brevifollis gellanilyticus</name>
    <dbReference type="NCBI Taxonomy" id="748831"/>
    <lineage>
        <taxon>Bacteria</taxon>
        <taxon>Pseudomonadati</taxon>
        <taxon>Verrucomicrobiota</taxon>
        <taxon>Verrucomicrobiia</taxon>
        <taxon>Verrucomicrobiales</taxon>
        <taxon>Verrucomicrobiaceae</taxon>
    </lineage>
</organism>
<dbReference type="AlphaFoldDB" id="A0A512MCZ7"/>
<dbReference type="EMBL" id="BKAG01000027">
    <property type="protein sequence ID" value="GEP44241.1"/>
    <property type="molecule type" value="Genomic_DNA"/>
</dbReference>
<gene>
    <name evidence="1" type="ORF">BGE01nite_35320</name>
</gene>
<evidence type="ECO:0000313" key="1">
    <source>
        <dbReference type="EMBL" id="GEP44241.1"/>
    </source>
</evidence>
<sequence length="62" mass="6631">MLKASHILSGVDEARVPLPLCHTHSGTLRDFGYFTLNLSGTSSCTALAMISSMPEAKRVGRP</sequence>
<reference evidence="1 2" key="1">
    <citation type="submission" date="2019-07" db="EMBL/GenBank/DDBJ databases">
        <title>Whole genome shotgun sequence of Brevifollis gellanilyticus NBRC 108608.</title>
        <authorList>
            <person name="Hosoyama A."/>
            <person name="Uohara A."/>
            <person name="Ohji S."/>
            <person name="Ichikawa N."/>
        </authorList>
    </citation>
    <scope>NUCLEOTIDE SEQUENCE [LARGE SCALE GENOMIC DNA]</scope>
    <source>
        <strain evidence="1 2">NBRC 108608</strain>
    </source>
</reference>
<protein>
    <submittedName>
        <fullName evidence="1">Uncharacterized protein</fullName>
    </submittedName>
</protein>
<comment type="caution">
    <text evidence="1">The sequence shown here is derived from an EMBL/GenBank/DDBJ whole genome shotgun (WGS) entry which is preliminary data.</text>
</comment>
<accession>A0A512MCZ7</accession>
<name>A0A512MCZ7_9BACT</name>
<keyword evidence="2" id="KW-1185">Reference proteome</keyword>